<dbReference type="InterPro" id="IPR007066">
    <property type="entry name" value="RNA_pol_Rpb1_3"/>
</dbReference>
<reference evidence="15 16" key="1">
    <citation type="journal article" date="2014" name="PLoS ONE">
        <title>Grimontia indica AK16(T), sp. nov., Isolated from a Seawater Sample Reports the Presence of Pathogenic Genes Similar to Vibrio Genus.</title>
        <authorList>
            <person name="Singh A."/>
            <person name="Vaidya B."/>
            <person name="Khatri I."/>
            <person name="Srinivas T.N."/>
            <person name="Subramanian S."/>
            <person name="Korpole S."/>
            <person name="Pinnaka A.K."/>
        </authorList>
    </citation>
    <scope>NUCLEOTIDE SEQUENCE [LARGE SCALE GENOMIC DNA]</scope>
    <source>
        <strain evidence="15 16">AK16</strain>
    </source>
</reference>
<sequence length="1404" mass="155065">MKDLLKFLKAQHKTEEFDAIKIGLASPDMIRSWSFGEVKKPETINYRTFKPERDGLFCARIFGPVKDYECLCGKYKRLKHRGVICEKCGVEVTQTKVRRERMGHIELASPVAHIWFLKSLPSRIGLLMDMPLRDIERVLYFESYVVIEPGMTDLERSQMLSEEQYLDALEQWGDEFDARMGAEAVKALLANMDLAAEAELMREELEETNSETKRKKITKRLKLVEAFLQSGNNPEWMILTVLPVLPPDLRPLVPLDGGRFATSDLNDLYRRVINRNNRLKRLLDLAAPDIIVRNEKRMLQESVDALLDNGRRGRAITGSNKRPLKSLADMIKGKQGRFRQNLLGKRVDYSGRSVITVGPYLRLHQCGLPKKMALELFKPFIYGKLEARGLATTIKAAKKMVEREEAVVWDILDEVIREHPVLLNRAPTLHRLGIQAFEPVLIEGKAIQLHPLVCAAYNADFDGDQMAVHVPLTLEAQLEARALMMSTNNILSPASGDPIIVPSQDVVLGLYYMTREKVNAKGEALYLSGPAEAEKAYRTGSAELHARVKVRIKEVLFDEMGNRSEKIELVDTTVGRAMLWQIVPEGLPYSIVNQALGKKQISALLNTCYRALGLKDTVIFADQIMYTGFAYAALSGVSVGIDDMVIPQAKYDLIEAAEAEVAEIQEQFQSGLVTAGERYNKVIDIWAAANEQVAKAMMDNLSFDTVINRDGEEEEQKSFNSVYMMADSGARGSAAQIRQLAGMRGLMAKPDGSIIETPITANFREGLNVLQYFISTHGARKGLADTALKTANSGYLTRRLVDVAQDVVVTETDCGTSEGINMMAVIEGGDVKEALRERVLGRVVAEDVLKPGTDEVLAPRNTLLDEKWCDILEQNSVDQVKVRSVVTCETDFGCCANCYGRDLARGHLVNHGESVGVIAAQSIGEPGTQLTMRTFHIGGAASRAAAESSIQVKNNGSMHLHNAKFVTNNAGKLVITSRASELTIVDEFGRTKESYKLPYGCVLSKLDGDAVNAGETVANWDPHTMPIITEVEGRIEFVDMIDGVTVQRQTDELTGLSSMVVLDAAERTSAGKDMRPTVRLLDASGNAVMIPGTDMPAQYFLPGKAIVQLEDGANVGVGDTLSRIPQESGGTKDITGGLPRVADLFEARKPKEPAILAEITGAVSFGKETKGKRRLIITPTDGSPYEEMIPKWRQLNVFEGEKVEKGDVIADGPESPHDILRLRGVRAVTEYITNEVQDVYRLQGVKINDKHIETIVRQMLRKVTILSSGDSEFLEGEQVEYSRVTIANRMLEAEGKQPASFERDLLGITKASLATESFISAASFQETTRVLTEAAVSGKRDELRGLKENVIVGRLIPAGTGFAYHKSRQARRNVVEEPVAPQIDAEQASQDLAALLNAGLSDEN</sequence>
<dbReference type="GO" id="GO:0008270">
    <property type="term" value="F:zinc ion binding"/>
    <property type="evidence" value="ECO:0007669"/>
    <property type="project" value="UniProtKB-UniRule"/>
</dbReference>
<dbReference type="EC" id="2.7.7.6" evidence="12"/>
<comment type="cofactor">
    <cofactor evidence="12">
        <name>Mg(2+)</name>
        <dbReference type="ChEBI" id="CHEBI:18420"/>
    </cofactor>
    <text evidence="12">Binds 1 Mg(2+) ion per subunit.</text>
</comment>
<dbReference type="Gene3D" id="2.40.50.100">
    <property type="match status" value="3"/>
</dbReference>
<dbReference type="GO" id="GO:0000287">
    <property type="term" value="F:magnesium ion binding"/>
    <property type="evidence" value="ECO:0007669"/>
    <property type="project" value="UniProtKB-UniRule"/>
</dbReference>
<dbReference type="Pfam" id="PF04998">
    <property type="entry name" value="RNA_pol_Rpb1_5"/>
    <property type="match status" value="1"/>
</dbReference>
<dbReference type="InterPro" id="IPR044893">
    <property type="entry name" value="RNA_pol_Rpb1_clamp_domain"/>
</dbReference>
<dbReference type="HAMAP" id="MF_01322">
    <property type="entry name" value="RNApol_bact_RpoC"/>
    <property type="match status" value="1"/>
</dbReference>
<dbReference type="Proteomes" id="UP000011223">
    <property type="component" value="Unassembled WGS sequence"/>
</dbReference>
<dbReference type="Pfam" id="PF00623">
    <property type="entry name" value="RNA_pol_Rpb1_2"/>
    <property type="match status" value="1"/>
</dbReference>
<dbReference type="GO" id="GO:0003899">
    <property type="term" value="F:DNA-directed RNA polymerase activity"/>
    <property type="evidence" value="ECO:0007669"/>
    <property type="project" value="UniProtKB-UniRule"/>
</dbReference>
<dbReference type="Gene3D" id="1.10.150.390">
    <property type="match status" value="1"/>
</dbReference>
<dbReference type="Gene3D" id="4.10.860.120">
    <property type="entry name" value="RNA polymerase II, clamp domain"/>
    <property type="match status" value="1"/>
</dbReference>
<dbReference type="Gene3D" id="1.10.40.90">
    <property type="match status" value="1"/>
</dbReference>
<evidence type="ECO:0000256" key="3">
    <source>
        <dbReference type="ARBA" id="ARBA00009839"/>
    </source>
</evidence>
<feature type="binding site" evidence="12">
    <location>
        <position position="814"/>
    </location>
    <ligand>
        <name>Zn(2+)</name>
        <dbReference type="ChEBI" id="CHEBI:29105"/>
        <label>2</label>
    </ligand>
</feature>
<protein>
    <recommendedName>
        <fullName evidence="12">DNA-directed RNA polymerase subunit beta'</fullName>
        <shortName evidence="12">RNAP subunit beta'</shortName>
        <ecNumber evidence="12">2.7.7.6</ecNumber>
    </recommendedName>
    <alternativeName>
        <fullName evidence="12">RNA polymerase subunit beta'</fullName>
    </alternativeName>
    <alternativeName>
        <fullName evidence="12">Transcriptase subunit beta'</fullName>
    </alternativeName>
</protein>
<dbReference type="FunFam" id="4.10.860.120:FF:000001">
    <property type="entry name" value="DNA-directed RNA polymerase subunit beta"/>
    <property type="match status" value="1"/>
</dbReference>
<comment type="similarity">
    <text evidence="3">In the C-terminal section; belongs to the RNA polymerase beta' chain family.</text>
</comment>
<feature type="binding site" evidence="12">
    <location>
        <position position="895"/>
    </location>
    <ligand>
        <name>Zn(2+)</name>
        <dbReference type="ChEBI" id="CHEBI:29105"/>
        <label>2</label>
    </ligand>
</feature>
<proteinExistence type="inferred from homology"/>
<dbReference type="FunFam" id="1.10.150.390:FF:000002">
    <property type="entry name" value="DNA-directed RNA polymerase subunit beta"/>
    <property type="match status" value="1"/>
</dbReference>
<gene>
    <name evidence="12" type="primary">rpoC</name>
    <name evidence="15" type="ORF">D515_03909</name>
</gene>
<keyword evidence="4 12" id="KW-0240">DNA-directed RNA polymerase</keyword>
<feature type="binding site" evidence="12">
    <location>
        <position position="462"/>
    </location>
    <ligand>
        <name>Mg(2+)</name>
        <dbReference type="ChEBI" id="CHEBI:18420"/>
    </ligand>
</feature>
<feature type="binding site" evidence="12">
    <location>
        <position position="70"/>
    </location>
    <ligand>
        <name>Zn(2+)</name>
        <dbReference type="ChEBI" id="CHEBI:29105"/>
        <label>1</label>
    </ligand>
</feature>
<accession>R1GMU5</accession>
<evidence type="ECO:0000256" key="11">
    <source>
        <dbReference type="ARBA" id="ARBA00048552"/>
    </source>
</evidence>
<dbReference type="SUPFAM" id="SSF64484">
    <property type="entry name" value="beta and beta-prime subunits of DNA dependent RNA-polymerase"/>
    <property type="match status" value="1"/>
</dbReference>
<comment type="caution">
    <text evidence="15">The sequence shown here is derived from an EMBL/GenBank/DDBJ whole genome shotgun (WGS) entry which is preliminary data.</text>
</comment>
<dbReference type="InterPro" id="IPR012754">
    <property type="entry name" value="DNA-dir_RpoC_beta_prime_bact"/>
</dbReference>
<dbReference type="Gene3D" id="2.40.40.20">
    <property type="match status" value="1"/>
</dbReference>
<evidence type="ECO:0000256" key="4">
    <source>
        <dbReference type="ARBA" id="ARBA00022478"/>
    </source>
</evidence>
<evidence type="ECO:0000256" key="7">
    <source>
        <dbReference type="ARBA" id="ARBA00022723"/>
    </source>
</evidence>
<dbReference type="InterPro" id="IPR045867">
    <property type="entry name" value="DNA-dir_RpoC_beta_prime"/>
</dbReference>
<evidence type="ECO:0000256" key="5">
    <source>
        <dbReference type="ARBA" id="ARBA00022679"/>
    </source>
</evidence>
<dbReference type="EMBL" id="ANFM02000052">
    <property type="protein sequence ID" value="EOD77458.1"/>
    <property type="molecule type" value="Genomic_DNA"/>
</dbReference>
<feature type="binding site" evidence="12">
    <location>
        <position position="85"/>
    </location>
    <ligand>
        <name>Zn(2+)</name>
        <dbReference type="ChEBI" id="CHEBI:29105"/>
        <label>1</label>
    </ligand>
</feature>
<dbReference type="NCBIfam" id="TIGR02386">
    <property type="entry name" value="rpoC_TIGR"/>
    <property type="match status" value="1"/>
</dbReference>
<keyword evidence="6 12" id="KW-0548">Nucleotidyltransferase</keyword>
<dbReference type="Pfam" id="PF04983">
    <property type="entry name" value="RNA_pol_Rpb1_3"/>
    <property type="match status" value="1"/>
</dbReference>
<evidence type="ECO:0000256" key="8">
    <source>
        <dbReference type="ARBA" id="ARBA00022833"/>
    </source>
</evidence>
<feature type="domain" description="RNA polymerase N-terminal" evidence="14">
    <location>
        <begin position="235"/>
        <end position="514"/>
    </location>
</feature>
<dbReference type="RefSeq" id="WP_002542036.1">
    <property type="nucleotide sequence ID" value="NZ_ANFM02000052.1"/>
</dbReference>
<dbReference type="GO" id="GO:0006351">
    <property type="term" value="P:DNA-templated transcription"/>
    <property type="evidence" value="ECO:0007669"/>
    <property type="project" value="UniProtKB-UniRule"/>
</dbReference>
<keyword evidence="8 12" id="KW-0862">Zinc</keyword>
<evidence type="ECO:0000256" key="13">
    <source>
        <dbReference type="RuleBase" id="RU004279"/>
    </source>
</evidence>
<comment type="catalytic activity">
    <reaction evidence="11 12 13">
        <text>RNA(n) + a ribonucleoside 5'-triphosphate = RNA(n+1) + diphosphate</text>
        <dbReference type="Rhea" id="RHEA:21248"/>
        <dbReference type="Rhea" id="RHEA-COMP:14527"/>
        <dbReference type="Rhea" id="RHEA-COMP:17342"/>
        <dbReference type="ChEBI" id="CHEBI:33019"/>
        <dbReference type="ChEBI" id="CHEBI:61557"/>
        <dbReference type="ChEBI" id="CHEBI:140395"/>
        <dbReference type="EC" id="2.7.7.6"/>
    </reaction>
</comment>
<comment type="similarity">
    <text evidence="2">In the N-terminal section; belongs to the RNA polymerase beta chain family.</text>
</comment>
<dbReference type="CDD" id="cd01609">
    <property type="entry name" value="RNAP_beta'_N"/>
    <property type="match status" value="1"/>
</dbReference>
<dbReference type="eggNOG" id="COG0086">
    <property type="taxonomic scope" value="Bacteria"/>
</dbReference>
<feature type="binding site" evidence="12">
    <location>
        <position position="898"/>
    </location>
    <ligand>
        <name>Zn(2+)</name>
        <dbReference type="ChEBI" id="CHEBI:29105"/>
        <label>2</label>
    </ligand>
</feature>
<comment type="cofactor">
    <cofactor evidence="12">
        <name>Zn(2+)</name>
        <dbReference type="ChEBI" id="CHEBI:29105"/>
    </cofactor>
    <text evidence="12">Binds 2 Zn(2+) ions per subunit.</text>
</comment>
<evidence type="ECO:0000256" key="10">
    <source>
        <dbReference type="ARBA" id="ARBA00023163"/>
    </source>
</evidence>
<dbReference type="InterPro" id="IPR007080">
    <property type="entry name" value="RNA_pol_Rpb1_1"/>
</dbReference>
<evidence type="ECO:0000313" key="16">
    <source>
        <dbReference type="Proteomes" id="UP000011223"/>
    </source>
</evidence>
<dbReference type="Pfam" id="PF04997">
    <property type="entry name" value="RNA_pol_Rpb1_1"/>
    <property type="match status" value="1"/>
</dbReference>
<feature type="binding site" evidence="12">
    <location>
        <position position="888"/>
    </location>
    <ligand>
        <name>Zn(2+)</name>
        <dbReference type="ChEBI" id="CHEBI:29105"/>
        <label>2</label>
    </ligand>
</feature>
<keyword evidence="7 12" id="KW-0479">Metal-binding</keyword>
<feature type="binding site" evidence="12">
    <location>
        <position position="460"/>
    </location>
    <ligand>
        <name>Mg(2+)</name>
        <dbReference type="ChEBI" id="CHEBI:18420"/>
    </ligand>
</feature>
<dbReference type="Gene3D" id="1.10.132.30">
    <property type="match status" value="1"/>
</dbReference>
<evidence type="ECO:0000256" key="12">
    <source>
        <dbReference type="HAMAP-Rule" id="MF_01322"/>
    </source>
</evidence>
<keyword evidence="9 12" id="KW-0460">Magnesium</keyword>
<dbReference type="PANTHER" id="PTHR19376:SF54">
    <property type="entry name" value="DNA-DIRECTED RNA POLYMERASE SUBUNIT BETA"/>
    <property type="match status" value="1"/>
</dbReference>
<dbReference type="Gene3D" id="1.10.274.100">
    <property type="entry name" value="RNA polymerase Rpb1, domain 3"/>
    <property type="match status" value="1"/>
</dbReference>
<dbReference type="InterPro" id="IPR042102">
    <property type="entry name" value="RNA_pol_Rpb1_3_sf"/>
</dbReference>
<comment type="similarity">
    <text evidence="1 12 13">Belongs to the RNA polymerase beta' chain family.</text>
</comment>
<dbReference type="InterPro" id="IPR007083">
    <property type="entry name" value="RNA_pol_Rpb1_4"/>
</dbReference>
<evidence type="ECO:0000256" key="1">
    <source>
        <dbReference type="ARBA" id="ARBA00006460"/>
    </source>
</evidence>
<dbReference type="Pfam" id="PF05000">
    <property type="entry name" value="RNA_pol_Rpb1_4"/>
    <property type="match status" value="1"/>
</dbReference>
<dbReference type="FunFam" id="1.10.40.90:FF:000001">
    <property type="entry name" value="DNA-directed RNA polymerase subunit beta"/>
    <property type="match status" value="1"/>
</dbReference>
<dbReference type="CDD" id="cd02655">
    <property type="entry name" value="RNAP_beta'_C"/>
    <property type="match status" value="1"/>
</dbReference>
<keyword evidence="10 12" id="KW-0804">Transcription</keyword>
<evidence type="ECO:0000256" key="2">
    <source>
        <dbReference type="ARBA" id="ARBA00007616"/>
    </source>
</evidence>
<feature type="binding site" evidence="12">
    <location>
        <position position="72"/>
    </location>
    <ligand>
        <name>Zn(2+)</name>
        <dbReference type="ChEBI" id="CHEBI:29105"/>
        <label>1</label>
    </ligand>
</feature>
<evidence type="ECO:0000313" key="15">
    <source>
        <dbReference type="EMBL" id="EOD77458.1"/>
    </source>
</evidence>
<dbReference type="InterPro" id="IPR038120">
    <property type="entry name" value="Rpb1_funnel_sf"/>
</dbReference>
<dbReference type="PANTHER" id="PTHR19376">
    <property type="entry name" value="DNA-DIRECTED RNA POLYMERASE"/>
    <property type="match status" value="1"/>
</dbReference>
<dbReference type="FunFam" id="1.10.132.30:FF:000003">
    <property type="entry name" value="DNA-directed RNA polymerase subunit beta"/>
    <property type="match status" value="1"/>
</dbReference>
<dbReference type="GO" id="GO:0005829">
    <property type="term" value="C:cytosol"/>
    <property type="evidence" value="ECO:0007669"/>
    <property type="project" value="UniProtKB-ARBA"/>
</dbReference>
<dbReference type="InterPro" id="IPR007081">
    <property type="entry name" value="RNA_pol_Rpb1_5"/>
</dbReference>
<comment type="function">
    <text evidence="12 13">DNA-dependent RNA polymerase catalyzes the transcription of DNA into RNA using the four ribonucleoside triphosphates as substrates.</text>
</comment>
<evidence type="ECO:0000256" key="6">
    <source>
        <dbReference type="ARBA" id="ARBA00022695"/>
    </source>
</evidence>
<dbReference type="InterPro" id="IPR006592">
    <property type="entry name" value="RNA_pol_N"/>
</dbReference>
<evidence type="ECO:0000256" key="9">
    <source>
        <dbReference type="ARBA" id="ARBA00022842"/>
    </source>
</evidence>
<comment type="subunit">
    <text evidence="12">The RNAP catalytic core consists of 2 alpha, 1 beta, 1 beta' and 1 omega subunit. When a sigma factor is associated with the core the holoenzyme is formed, which can initiate transcription.</text>
</comment>
<dbReference type="Gene3D" id="1.10.1790.20">
    <property type="match status" value="1"/>
</dbReference>
<keyword evidence="16" id="KW-1185">Reference proteome</keyword>
<evidence type="ECO:0000259" key="14">
    <source>
        <dbReference type="SMART" id="SM00663"/>
    </source>
</evidence>
<feature type="binding site" evidence="12">
    <location>
        <position position="464"/>
    </location>
    <ligand>
        <name>Mg(2+)</name>
        <dbReference type="ChEBI" id="CHEBI:18420"/>
    </ligand>
</feature>
<keyword evidence="5 12" id="KW-0808">Transferase</keyword>
<dbReference type="InterPro" id="IPR000722">
    <property type="entry name" value="RNA_pol_asu"/>
</dbReference>
<organism evidence="15 16">
    <name type="scientific">Grimontia indica</name>
    <dbReference type="NCBI Taxonomy" id="1056512"/>
    <lineage>
        <taxon>Bacteria</taxon>
        <taxon>Pseudomonadati</taxon>
        <taxon>Pseudomonadota</taxon>
        <taxon>Gammaproteobacteria</taxon>
        <taxon>Vibrionales</taxon>
        <taxon>Vibrionaceae</taxon>
        <taxon>Grimontia</taxon>
    </lineage>
</organism>
<dbReference type="GO" id="GO:0000428">
    <property type="term" value="C:DNA-directed RNA polymerase complex"/>
    <property type="evidence" value="ECO:0007669"/>
    <property type="project" value="UniProtKB-KW"/>
</dbReference>
<name>R1GMU5_9GAMM</name>
<feature type="binding site" evidence="12">
    <location>
        <position position="88"/>
    </location>
    <ligand>
        <name>Zn(2+)</name>
        <dbReference type="ChEBI" id="CHEBI:29105"/>
        <label>1</label>
    </ligand>
</feature>
<dbReference type="GO" id="GO:0003677">
    <property type="term" value="F:DNA binding"/>
    <property type="evidence" value="ECO:0007669"/>
    <property type="project" value="UniProtKB-UniRule"/>
</dbReference>
<dbReference type="SMART" id="SM00663">
    <property type="entry name" value="RPOLA_N"/>
    <property type="match status" value="1"/>
</dbReference>